<reference evidence="10" key="1">
    <citation type="journal article" date="2019" name="Int. J. Syst. Evol. Microbiol.">
        <title>The Global Catalogue of Microorganisms (GCM) 10K type strain sequencing project: providing services to taxonomists for standard genome sequencing and annotation.</title>
        <authorList>
            <consortium name="The Broad Institute Genomics Platform"/>
            <consortium name="The Broad Institute Genome Sequencing Center for Infectious Disease"/>
            <person name="Wu L."/>
            <person name="Ma J."/>
        </authorList>
    </citation>
    <scope>NUCLEOTIDE SEQUENCE [LARGE SCALE GENOMIC DNA]</scope>
    <source>
        <strain evidence="10">JCM 31920</strain>
    </source>
</reference>
<evidence type="ECO:0000256" key="4">
    <source>
        <dbReference type="ARBA" id="ARBA00022801"/>
    </source>
</evidence>
<evidence type="ECO:0000256" key="3">
    <source>
        <dbReference type="ARBA" id="ARBA00022723"/>
    </source>
</evidence>
<keyword evidence="4" id="KW-0378">Hydrolase</keyword>
<keyword evidence="6 9" id="KW-0482">Metalloprotease</keyword>
<gene>
    <name evidence="9" type="ORF">GCM10023091_39190</name>
</gene>
<feature type="signal peptide" evidence="7">
    <location>
        <begin position="1"/>
        <end position="19"/>
    </location>
</feature>
<evidence type="ECO:0000313" key="9">
    <source>
        <dbReference type="EMBL" id="GAA4446316.1"/>
    </source>
</evidence>
<organism evidence="9 10">
    <name type="scientific">Ravibacter arvi</name>
    <dbReference type="NCBI Taxonomy" id="2051041"/>
    <lineage>
        <taxon>Bacteria</taxon>
        <taxon>Pseudomonadati</taxon>
        <taxon>Bacteroidota</taxon>
        <taxon>Cytophagia</taxon>
        <taxon>Cytophagales</taxon>
        <taxon>Spirosomataceae</taxon>
        <taxon>Ravibacter</taxon>
    </lineage>
</organism>
<dbReference type="GO" id="GO:0008237">
    <property type="term" value="F:metallopeptidase activity"/>
    <property type="evidence" value="ECO:0007669"/>
    <property type="project" value="UniProtKB-KW"/>
</dbReference>
<evidence type="ECO:0000256" key="5">
    <source>
        <dbReference type="ARBA" id="ARBA00022833"/>
    </source>
</evidence>
<dbReference type="CDD" id="cd07333">
    <property type="entry name" value="M48C_bepA_like"/>
    <property type="match status" value="1"/>
</dbReference>
<feature type="chain" id="PRO_5046847808" evidence="7">
    <location>
        <begin position="20"/>
        <end position="489"/>
    </location>
</feature>
<dbReference type="Gene3D" id="3.30.2010.10">
    <property type="entry name" value="Metalloproteases ('zincins'), catalytic domain"/>
    <property type="match status" value="1"/>
</dbReference>
<dbReference type="Pfam" id="PF01435">
    <property type="entry name" value="Peptidase_M48"/>
    <property type="match status" value="1"/>
</dbReference>
<evidence type="ECO:0000256" key="6">
    <source>
        <dbReference type="ARBA" id="ARBA00023049"/>
    </source>
</evidence>
<evidence type="ECO:0000256" key="1">
    <source>
        <dbReference type="ARBA" id="ARBA00001947"/>
    </source>
</evidence>
<evidence type="ECO:0000256" key="7">
    <source>
        <dbReference type="SAM" id="SignalP"/>
    </source>
</evidence>
<dbReference type="InterPro" id="IPR051156">
    <property type="entry name" value="Mito/Outer_Membr_Metalloprot"/>
</dbReference>
<keyword evidence="5" id="KW-0862">Zinc</keyword>
<keyword evidence="10" id="KW-1185">Reference proteome</keyword>
<protein>
    <submittedName>
        <fullName evidence="9">M48 family metalloprotease</fullName>
    </submittedName>
</protein>
<evidence type="ECO:0000313" key="10">
    <source>
        <dbReference type="Proteomes" id="UP001501508"/>
    </source>
</evidence>
<keyword evidence="2" id="KW-0645">Protease</keyword>
<dbReference type="EMBL" id="BAABEY010000036">
    <property type="protein sequence ID" value="GAA4446316.1"/>
    <property type="molecule type" value="Genomic_DNA"/>
</dbReference>
<dbReference type="PANTHER" id="PTHR22726:SF1">
    <property type="entry name" value="METALLOENDOPEPTIDASE OMA1, MITOCHONDRIAL"/>
    <property type="match status" value="1"/>
</dbReference>
<keyword evidence="7" id="KW-0732">Signal</keyword>
<proteinExistence type="predicted"/>
<dbReference type="Gene3D" id="3.40.1000.10">
    <property type="entry name" value="Mog1/PsbP, alpha/beta/alpha sandwich"/>
    <property type="match status" value="1"/>
</dbReference>
<dbReference type="Proteomes" id="UP001501508">
    <property type="component" value="Unassembled WGS sequence"/>
</dbReference>
<keyword evidence="3" id="KW-0479">Metal-binding</keyword>
<feature type="domain" description="Peptidase M48" evidence="8">
    <location>
        <begin position="69"/>
        <end position="244"/>
    </location>
</feature>
<dbReference type="InterPro" id="IPR001915">
    <property type="entry name" value="Peptidase_M48"/>
</dbReference>
<accession>A0ABP8MBZ0</accession>
<evidence type="ECO:0000259" key="8">
    <source>
        <dbReference type="Pfam" id="PF01435"/>
    </source>
</evidence>
<comment type="caution">
    <text evidence="9">The sequence shown here is derived from an EMBL/GenBank/DDBJ whole genome shotgun (WGS) entry which is preliminary data.</text>
</comment>
<name>A0ABP8MBZ0_9BACT</name>
<comment type="cofactor">
    <cofactor evidence="1">
        <name>Zn(2+)</name>
        <dbReference type="ChEBI" id="CHEBI:29105"/>
    </cofactor>
</comment>
<sequence>MKRLIRCIHTLFYAAAATALYSCSVNPVSGKKEIVFMSQEKEIALGAESHPSIVATMGLYEDKKLQDFINDKGKAMARISHRPDLPYQFYIVDSPVVNAFAVPGGYVYFTRGIMAHFNNEAEFAGVLGHEIGHVTARHSARQQTSQILGQGALMAGMILSPQVRAMGESAAQGLQMLMLSYSRAHESESDEIGVTYSSKIGYDANEMAQFFGTLKRLSDKSGQAIPTFQSTHPDPGDRFTKVQALAKSYQAGHPGNYSINRDGYLRMINGIIYGNDPRQGFVENNAFYHPELKFQFPVPKGWQYENSPIQFQMAPSDGKSLMLLTLASGNTLEEAAQNIVKQYNFKVLENTRQTINGNPALVMISQQQAEQQQGQAVDPKTVVQVATWIIQYNGSMYVLHGMAYQSGFQSQFNTFKSVAGGFKSLSDPSKLNRKPERILIKTVDRDGTFQQTMQSLQMPANRLDELGILNGMEPNDKVTRGMLIKTIGI</sequence>
<dbReference type="RefSeq" id="WP_345032359.1">
    <property type="nucleotide sequence ID" value="NZ_BAABEY010000036.1"/>
</dbReference>
<evidence type="ECO:0000256" key="2">
    <source>
        <dbReference type="ARBA" id="ARBA00022670"/>
    </source>
</evidence>
<dbReference type="PANTHER" id="PTHR22726">
    <property type="entry name" value="METALLOENDOPEPTIDASE OMA1"/>
    <property type="match status" value="1"/>
</dbReference>
<dbReference type="PROSITE" id="PS51257">
    <property type="entry name" value="PROKAR_LIPOPROTEIN"/>
    <property type="match status" value="1"/>
</dbReference>